<organism evidence="2 3">
    <name type="scientific">Desulfitobacterium hafniense (strain Y51)</name>
    <dbReference type="NCBI Taxonomy" id="138119"/>
    <lineage>
        <taxon>Bacteria</taxon>
        <taxon>Bacillati</taxon>
        <taxon>Bacillota</taxon>
        <taxon>Clostridia</taxon>
        <taxon>Eubacteriales</taxon>
        <taxon>Desulfitobacteriaceae</taxon>
        <taxon>Desulfitobacterium</taxon>
    </lineage>
</organism>
<dbReference type="NCBIfam" id="TIGR03310">
    <property type="entry name" value="matur_MocA_YgfJ"/>
    <property type="match status" value="1"/>
</dbReference>
<name>Q24Z85_DESHY</name>
<dbReference type="PANTHER" id="PTHR43777">
    <property type="entry name" value="MOLYBDENUM COFACTOR CYTIDYLYLTRANSFERASE"/>
    <property type="match status" value="1"/>
</dbReference>
<accession>Q24Z85</accession>
<evidence type="ECO:0000259" key="1">
    <source>
        <dbReference type="Pfam" id="PF12804"/>
    </source>
</evidence>
<sequence>MISAIVLAAGKSSRMGQMKLLLPIAGLSMIRAVVENVLRSQADEVIIVLGNEADRVRNDIELLGAGDESVKSKLKIVENLQFAEGQSTSLKVGLSMVNEQSAGALILMGDQPFVGTEIIDTIIECFLETVPLMVVPQYPEGRASPVLFARDLFPELMAVTGDKGGRSIVMKCLETERRHHVSIVEVKSGLAGRDIDTWEEFLNVSATGEK</sequence>
<dbReference type="RefSeq" id="WP_011459387.1">
    <property type="nucleotide sequence ID" value="NC_007907.1"/>
</dbReference>
<dbReference type="InterPro" id="IPR029044">
    <property type="entry name" value="Nucleotide-diphossugar_trans"/>
</dbReference>
<dbReference type="GO" id="GO:0016779">
    <property type="term" value="F:nucleotidyltransferase activity"/>
    <property type="evidence" value="ECO:0007669"/>
    <property type="project" value="UniProtKB-ARBA"/>
</dbReference>
<dbReference type="Proteomes" id="UP000001946">
    <property type="component" value="Chromosome"/>
</dbReference>
<dbReference type="CDD" id="cd04182">
    <property type="entry name" value="GT_2_like_f"/>
    <property type="match status" value="1"/>
</dbReference>
<dbReference type="STRING" id="138119.DSY0868"/>
<dbReference type="eggNOG" id="COG2068">
    <property type="taxonomic scope" value="Bacteria"/>
</dbReference>
<proteinExistence type="predicted"/>
<dbReference type="AlphaFoldDB" id="Q24Z85"/>
<reference evidence="2 3" key="1">
    <citation type="journal article" date="2006" name="J. Bacteriol.">
        <title>Complete genome sequence of the dehalorespiring bacterium Desulfitobacterium hafniense Y51 and comparison with Dehalococcoides ethenogenes 195.</title>
        <authorList>
            <person name="Nonaka H."/>
            <person name="Keresztes G."/>
            <person name="Shinoda Y."/>
            <person name="Ikenaga Y."/>
            <person name="Abe M."/>
            <person name="Naito K."/>
            <person name="Inatomi K."/>
            <person name="Furukawa K."/>
            <person name="Inui M."/>
            <person name="Yukawa H."/>
        </authorList>
    </citation>
    <scope>NUCLEOTIDE SEQUENCE [LARGE SCALE GENOMIC DNA]</scope>
    <source>
        <strain evidence="2 3">Y51</strain>
    </source>
</reference>
<dbReference type="Gene3D" id="3.90.550.10">
    <property type="entry name" value="Spore Coat Polysaccharide Biosynthesis Protein SpsA, Chain A"/>
    <property type="match status" value="1"/>
</dbReference>
<keyword evidence="3" id="KW-1185">Reference proteome</keyword>
<dbReference type="Pfam" id="PF12804">
    <property type="entry name" value="NTP_transf_3"/>
    <property type="match status" value="1"/>
</dbReference>
<dbReference type="HOGENOM" id="CLU_061980_1_1_9"/>
<dbReference type="KEGG" id="dsy:DSY0868"/>
<gene>
    <name evidence="2" type="ordered locus">DSY0868</name>
</gene>
<dbReference type="SUPFAM" id="SSF53448">
    <property type="entry name" value="Nucleotide-diphospho-sugar transferases"/>
    <property type="match status" value="1"/>
</dbReference>
<dbReference type="EMBL" id="AP008230">
    <property type="protein sequence ID" value="BAE82657.1"/>
    <property type="molecule type" value="Genomic_DNA"/>
</dbReference>
<evidence type="ECO:0000313" key="3">
    <source>
        <dbReference type="Proteomes" id="UP000001946"/>
    </source>
</evidence>
<evidence type="ECO:0000313" key="2">
    <source>
        <dbReference type="EMBL" id="BAE82657.1"/>
    </source>
</evidence>
<dbReference type="PANTHER" id="PTHR43777:SF1">
    <property type="entry name" value="MOLYBDENUM COFACTOR CYTIDYLYLTRANSFERASE"/>
    <property type="match status" value="1"/>
</dbReference>
<dbReference type="InterPro" id="IPR017696">
    <property type="entry name" value="Mo_hydrolase_YgfJ"/>
</dbReference>
<feature type="domain" description="MobA-like NTP transferase" evidence="1">
    <location>
        <begin position="4"/>
        <end position="170"/>
    </location>
</feature>
<protein>
    <recommendedName>
        <fullName evidence="1">MobA-like NTP transferase domain-containing protein</fullName>
    </recommendedName>
</protein>
<dbReference type="InterPro" id="IPR025877">
    <property type="entry name" value="MobA-like_NTP_Trfase"/>
</dbReference>